<keyword evidence="3" id="KW-1015">Disulfide bond</keyword>
<dbReference type="SUPFAM" id="SSF57567">
    <property type="entry name" value="Serine protease inhibitors"/>
    <property type="match status" value="1"/>
</dbReference>
<feature type="domain" description="TIL" evidence="5">
    <location>
        <begin position="28"/>
        <end position="78"/>
    </location>
</feature>
<dbReference type="InterPro" id="IPR002919">
    <property type="entry name" value="TIL_dom"/>
</dbReference>
<evidence type="ECO:0000256" key="4">
    <source>
        <dbReference type="SAM" id="SignalP"/>
    </source>
</evidence>
<dbReference type="CDD" id="cd19941">
    <property type="entry name" value="TIL"/>
    <property type="match status" value="1"/>
</dbReference>
<dbReference type="Pfam" id="PF01826">
    <property type="entry name" value="TIL"/>
    <property type="match status" value="1"/>
</dbReference>
<accession>A0AAV7JAH2</accession>
<dbReference type="InterPro" id="IPR051368">
    <property type="entry name" value="SerProtInhib-TIL_Domain"/>
</dbReference>
<comment type="caution">
    <text evidence="6">The sequence shown here is derived from an EMBL/GenBank/DDBJ whole genome shotgun (WGS) entry which is preliminary data.</text>
</comment>
<evidence type="ECO:0000313" key="7">
    <source>
        <dbReference type="Proteomes" id="UP000826195"/>
    </source>
</evidence>
<keyword evidence="2" id="KW-0646">Protease inhibitor</keyword>
<feature type="chain" id="PRO_5043328092" description="TIL domain-containing protein" evidence="4">
    <location>
        <begin position="22"/>
        <end position="87"/>
    </location>
</feature>
<evidence type="ECO:0000313" key="6">
    <source>
        <dbReference type="EMBL" id="KAH0568764.1"/>
    </source>
</evidence>
<dbReference type="InterPro" id="IPR036084">
    <property type="entry name" value="Ser_inhib-like_sf"/>
</dbReference>
<dbReference type="PANTHER" id="PTHR23259">
    <property type="entry name" value="RIDDLE"/>
    <property type="match status" value="1"/>
</dbReference>
<name>A0AAV7JAH2_COTGL</name>
<protein>
    <recommendedName>
        <fullName evidence="5">TIL domain-containing protein</fullName>
    </recommendedName>
</protein>
<dbReference type="PANTHER" id="PTHR23259:SF69">
    <property type="entry name" value="GEO11767P1-RELATED"/>
    <property type="match status" value="1"/>
</dbReference>
<feature type="signal peptide" evidence="4">
    <location>
        <begin position="1"/>
        <end position="21"/>
    </location>
</feature>
<gene>
    <name evidence="6" type="ORF">KQX54_021455</name>
</gene>
<dbReference type="AlphaFoldDB" id="A0AAV7JAH2"/>
<evidence type="ECO:0000256" key="2">
    <source>
        <dbReference type="ARBA" id="ARBA00022690"/>
    </source>
</evidence>
<proteinExistence type="inferred from homology"/>
<dbReference type="GO" id="GO:0030414">
    <property type="term" value="F:peptidase inhibitor activity"/>
    <property type="evidence" value="ECO:0007669"/>
    <property type="project" value="UniProtKB-KW"/>
</dbReference>
<keyword evidence="4" id="KW-0732">Signal</keyword>
<evidence type="ECO:0000256" key="1">
    <source>
        <dbReference type="ARBA" id="ARBA00007611"/>
    </source>
</evidence>
<keyword evidence="7" id="KW-1185">Reference proteome</keyword>
<reference evidence="6 7" key="1">
    <citation type="journal article" date="2021" name="J. Hered.">
        <title>A chromosome-level genome assembly of the parasitoid wasp, Cotesia glomerata (Hymenoptera: Braconidae).</title>
        <authorList>
            <person name="Pinto B.J."/>
            <person name="Weis J.J."/>
            <person name="Gamble T."/>
            <person name="Ode P.J."/>
            <person name="Paul R."/>
            <person name="Zaspel J.M."/>
        </authorList>
    </citation>
    <scope>NUCLEOTIDE SEQUENCE [LARGE SCALE GENOMIC DNA]</scope>
    <source>
        <strain evidence="6">CgM1</strain>
    </source>
</reference>
<evidence type="ECO:0000259" key="5">
    <source>
        <dbReference type="Pfam" id="PF01826"/>
    </source>
</evidence>
<evidence type="ECO:0000256" key="3">
    <source>
        <dbReference type="ARBA" id="ARBA00023157"/>
    </source>
</evidence>
<comment type="similarity">
    <text evidence="1">Belongs to the serine protease inhibitor-like (TIL domain-containing) family.</text>
</comment>
<sequence>MSRVILISISLIVSFVVCTHAQDFPCPGENEEFHGCGACDSTCKSDIACTMECRSGSCGCKFGYVRNDQNKCVHRNECHSSISRLGK</sequence>
<dbReference type="Proteomes" id="UP000826195">
    <property type="component" value="Unassembled WGS sequence"/>
</dbReference>
<organism evidence="6 7">
    <name type="scientific">Cotesia glomerata</name>
    <name type="common">Lepidopteran parasitic wasp</name>
    <name type="synonym">Apanteles glomeratus</name>
    <dbReference type="NCBI Taxonomy" id="32391"/>
    <lineage>
        <taxon>Eukaryota</taxon>
        <taxon>Metazoa</taxon>
        <taxon>Ecdysozoa</taxon>
        <taxon>Arthropoda</taxon>
        <taxon>Hexapoda</taxon>
        <taxon>Insecta</taxon>
        <taxon>Pterygota</taxon>
        <taxon>Neoptera</taxon>
        <taxon>Endopterygota</taxon>
        <taxon>Hymenoptera</taxon>
        <taxon>Apocrita</taxon>
        <taxon>Ichneumonoidea</taxon>
        <taxon>Braconidae</taxon>
        <taxon>Microgastrinae</taxon>
        <taxon>Cotesia</taxon>
    </lineage>
</organism>
<dbReference type="Gene3D" id="2.10.25.10">
    <property type="entry name" value="Laminin"/>
    <property type="match status" value="1"/>
</dbReference>
<dbReference type="EMBL" id="JAHXZJ010000001">
    <property type="protein sequence ID" value="KAH0568764.1"/>
    <property type="molecule type" value="Genomic_DNA"/>
</dbReference>